<dbReference type="AlphaFoldDB" id="A0A7W4YHT8"/>
<organism evidence="3 4">
    <name type="scientific">Leifsonia aquatica</name>
    <name type="common">Corynebacterium aquaticum</name>
    <dbReference type="NCBI Taxonomy" id="144185"/>
    <lineage>
        <taxon>Bacteria</taxon>
        <taxon>Bacillati</taxon>
        <taxon>Actinomycetota</taxon>
        <taxon>Actinomycetes</taxon>
        <taxon>Micrococcales</taxon>
        <taxon>Microbacteriaceae</taxon>
        <taxon>Leifsonia</taxon>
    </lineage>
</organism>
<comment type="caution">
    <text evidence="3">The sequence shown here is derived from an EMBL/GenBank/DDBJ whole genome shotgun (WGS) entry which is preliminary data.</text>
</comment>
<evidence type="ECO:0000256" key="1">
    <source>
        <dbReference type="SAM" id="MobiDB-lite"/>
    </source>
</evidence>
<dbReference type="RefSeq" id="WP_021757219.1">
    <property type="nucleotide sequence ID" value="NZ_DAMDIH010000002.1"/>
</dbReference>
<sequence length="78" mass="8098">MSFLTTVLAEAETHVELPMPTWAYGAIALAIFAVLAIVVFSYKDVANRHSHKAAADAASHAGAPGATHHGSGHPNQGH</sequence>
<dbReference type="Proteomes" id="UP000538196">
    <property type="component" value="Unassembled WGS sequence"/>
</dbReference>
<evidence type="ECO:0000256" key="2">
    <source>
        <dbReference type="SAM" id="Phobius"/>
    </source>
</evidence>
<feature type="transmembrane region" description="Helical" evidence="2">
    <location>
        <begin position="22"/>
        <end position="42"/>
    </location>
</feature>
<feature type="region of interest" description="Disordered" evidence="1">
    <location>
        <begin position="53"/>
        <end position="78"/>
    </location>
</feature>
<keyword evidence="2" id="KW-0812">Transmembrane</keyword>
<keyword evidence="4" id="KW-1185">Reference proteome</keyword>
<proteinExistence type="predicted"/>
<accession>A0A7W4YHT8</accession>
<dbReference type="EMBL" id="JACHVP010000001">
    <property type="protein sequence ID" value="MBB2966276.1"/>
    <property type="molecule type" value="Genomic_DNA"/>
</dbReference>
<gene>
    <name evidence="3" type="ORF">FHX33_001008</name>
</gene>
<evidence type="ECO:0000313" key="3">
    <source>
        <dbReference type="EMBL" id="MBB2966276.1"/>
    </source>
</evidence>
<evidence type="ECO:0008006" key="5">
    <source>
        <dbReference type="Google" id="ProtNLM"/>
    </source>
</evidence>
<feature type="compositionally biased region" description="Low complexity" evidence="1">
    <location>
        <begin position="55"/>
        <end position="78"/>
    </location>
</feature>
<keyword evidence="2" id="KW-0472">Membrane</keyword>
<protein>
    <recommendedName>
        <fullName evidence="5">4-hydroxybenzoate polyprenyltransferase</fullName>
    </recommendedName>
</protein>
<evidence type="ECO:0000313" key="4">
    <source>
        <dbReference type="Proteomes" id="UP000538196"/>
    </source>
</evidence>
<keyword evidence="2" id="KW-1133">Transmembrane helix</keyword>
<name>A0A7W4YHT8_LEIAQ</name>
<reference evidence="3 4" key="1">
    <citation type="submission" date="2020-08" db="EMBL/GenBank/DDBJ databases">
        <title>Sequencing the genomes of 1000 actinobacteria strains.</title>
        <authorList>
            <person name="Klenk H.-P."/>
        </authorList>
    </citation>
    <scope>NUCLEOTIDE SEQUENCE [LARGE SCALE GENOMIC DNA]</scope>
    <source>
        <strain evidence="3 4">DSM 20146</strain>
    </source>
</reference>